<organism evidence="1 2">
    <name type="scientific">Microscilla marina ATCC 23134</name>
    <dbReference type="NCBI Taxonomy" id="313606"/>
    <lineage>
        <taxon>Bacteria</taxon>
        <taxon>Pseudomonadati</taxon>
        <taxon>Bacteroidota</taxon>
        <taxon>Cytophagia</taxon>
        <taxon>Cytophagales</taxon>
        <taxon>Microscillaceae</taxon>
        <taxon>Microscilla</taxon>
    </lineage>
</organism>
<dbReference type="RefSeq" id="WP_002694081.1">
    <property type="nucleotide sequence ID" value="NZ_AAWS01000004.1"/>
</dbReference>
<name>A1ZEI7_MICM2</name>
<dbReference type="EMBL" id="AAWS01000004">
    <property type="protein sequence ID" value="EAY30939.1"/>
    <property type="molecule type" value="Genomic_DNA"/>
</dbReference>
<dbReference type="AlphaFoldDB" id="A1ZEI7"/>
<reference evidence="1 2" key="1">
    <citation type="submission" date="2007-01" db="EMBL/GenBank/DDBJ databases">
        <authorList>
            <person name="Haygood M."/>
            <person name="Podell S."/>
            <person name="Anderson C."/>
            <person name="Hopkinson B."/>
            <person name="Roe K."/>
            <person name="Barbeau K."/>
            <person name="Gaasterland T."/>
            <person name="Ferriera S."/>
            <person name="Johnson J."/>
            <person name="Kravitz S."/>
            <person name="Beeson K."/>
            <person name="Sutton G."/>
            <person name="Rogers Y.-H."/>
            <person name="Friedman R."/>
            <person name="Frazier M."/>
            <person name="Venter J.C."/>
        </authorList>
    </citation>
    <scope>NUCLEOTIDE SEQUENCE [LARGE SCALE GENOMIC DNA]</scope>
    <source>
        <strain evidence="1 2">ATCC 23134</strain>
    </source>
</reference>
<gene>
    <name evidence="1" type="ORF">M23134_07346</name>
</gene>
<dbReference type="InterPro" id="IPR001387">
    <property type="entry name" value="Cro/C1-type_HTH"/>
</dbReference>
<proteinExistence type="predicted"/>
<evidence type="ECO:0008006" key="3">
    <source>
        <dbReference type="Google" id="ProtNLM"/>
    </source>
</evidence>
<comment type="caution">
    <text evidence="1">The sequence shown here is derived from an EMBL/GenBank/DDBJ whole genome shotgun (WGS) entry which is preliminary data.</text>
</comment>
<dbReference type="CDD" id="cd00093">
    <property type="entry name" value="HTH_XRE"/>
    <property type="match status" value="1"/>
</dbReference>
<dbReference type="OrthoDB" id="839492at2"/>
<evidence type="ECO:0000313" key="2">
    <source>
        <dbReference type="Proteomes" id="UP000004095"/>
    </source>
</evidence>
<evidence type="ECO:0000313" key="1">
    <source>
        <dbReference type="EMBL" id="EAY30939.1"/>
    </source>
</evidence>
<protein>
    <recommendedName>
        <fullName evidence="3">HTH cro/C1-type domain-containing protein</fullName>
    </recommendedName>
</protein>
<keyword evidence="2" id="KW-1185">Reference proteome</keyword>
<accession>A1ZEI7</accession>
<dbReference type="Proteomes" id="UP000004095">
    <property type="component" value="Unassembled WGS sequence"/>
</dbReference>
<sequence>MGIDIGFKERLLKIIQDLGYNRKTFAEEIDVPITSVYQYIREKSAIKPSLIFFIKFLDRFPNVNGNWLLTGQGTPLLSMDGSRSNQSGLVKNLREQVLTQQTLIDTLFQENTYLKSELDAVKRANENSGTQIKG</sequence>